<reference evidence="2 3" key="1">
    <citation type="journal article" date="2019" name="New Phytol.">
        <title>Comparative genomics reveals unique wood-decay strategies and fruiting body development in the Schizophyllaceae.</title>
        <authorList>
            <person name="Almasi E."/>
            <person name="Sahu N."/>
            <person name="Krizsan K."/>
            <person name="Balint B."/>
            <person name="Kovacs G.M."/>
            <person name="Kiss B."/>
            <person name="Cseklye J."/>
            <person name="Drula E."/>
            <person name="Henrissat B."/>
            <person name="Nagy I."/>
            <person name="Chovatia M."/>
            <person name="Adam C."/>
            <person name="LaButti K."/>
            <person name="Lipzen A."/>
            <person name="Riley R."/>
            <person name="Grigoriev I.V."/>
            <person name="Nagy L.G."/>
        </authorList>
    </citation>
    <scope>NUCLEOTIDE SEQUENCE [LARGE SCALE GENOMIC DNA]</scope>
    <source>
        <strain evidence="2 3">NL-1724</strain>
    </source>
</reference>
<dbReference type="AlphaFoldDB" id="A0A550CGA9"/>
<feature type="non-terminal residue" evidence="2">
    <location>
        <position position="1"/>
    </location>
</feature>
<evidence type="ECO:0000256" key="1">
    <source>
        <dbReference type="SAM" id="MobiDB-lite"/>
    </source>
</evidence>
<dbReference type="EMBL" id="VDMD01000008">
    <property type="protein sequence ID" value="TRM63833.1"/>
    <property type="molecule type" value="Genomic_DNA"/>
</dbReference>
<gene>
    <name evidence="2" type="ORF">BD626DRAFT_492822</name>
</gene>
<name>A0A550CGA9_9AGAR</name>
<organism evidence="2 3">
    <name type="scientific">Schizophyllum amplum</name>
    <dbReference type="NCBI Taxonomy" id="97359"/>
    <lineage>
        <taxon>Eukaryota</taxon>
        <taxon>Fungi</taxon>
        <taxon>Dikarya</taxon>
        <taxon>Basidiomycota</taxon>
        <taxon>Agaricomycotina</taxon>
        <taxon>Agaricomycetes</taxon>
        <taxon>Agaricomycetidae</taxon>
        <taxon>Agaricales</taxon>
        <taxon>Schizophyllaceae</taxon>
        <taxon>Schizophyllum</taxon>
    </lineage>
</organism>
<protein>
    <submittedName>
        <fullName evidence="2">Uncharacterized protein</fullName>
    </submittedName>
</protein>
<dbReference type="Proteomes" id="UP000320762">
    <property type="component" value="Unassembled WGS sequence"/>
</dbReference>
<sequence length="171" mass="18294">LTLPSPLPSRTTSPRFVELAPAASRRGGRASLERGHVPRGVVSTPRFPTSAELSVAVRRRRRATTRGEVQMAGLRKPQRSPPSGARSAVAARSTTHLAFRTSHPASRAFATRRLPANVRVGQGDLADPASRRDVADAPCVLFNITSRDLCVPCGGGCIHMDPHAASVSYRQ</sequence>
<evidence type="ECO:0000313" key="2">
    <source>
        <dbReference type="EMBL" id="TRM63833.1"/>
    </source>
</evidence>
<comment type="caution">
    <text evidence="2">The sequence shown here is derived from an EMBL/GenBank/DDBJ whole genome shotgun (WGS) entry which is preliminary data.</text>
</comment>
<evidence type="ECO:0000313" key="3">
    <source>
        <dbReference type="Proteomes" id="UP000320762"/>
    </source>
</evidence>
<proteinExistence type="predicted"/>
<feature type="region of interest" description="Disordered" evidence="1">
    <location>
        <begin position="22"/>
        <end position="45"/>
    </location>
</feature>
<keyword evidence="3" id="KW-1185">Reference proteome</keyword>
<feature type="region of interest" description="Disordered" evidence="1">
    <location>
        <begin position="59"/>
        <end position="86"/>
    </location>
</feature>
<accession>A0A550CGA9</accession>